<protein>
    <submittedName>
        <fullName evidence="3">Crotonobetainyl-CoA:carnitine CoA-transferase CaiB-like acyl-CoA transferase</fullName>
    </submittedName>
</protein>
<dbReference type="Pfam" id="PF02515">
    <property type="entry name" value="CoA_transf_3"/>
    <property type="match status" value="1"/>
</dbReference>
<organism evidence="3 4">
    <name type="scientific">Conexibacter arvalis</name>
    <dbReference type="NCBI Taxonomy" id="912552"/>
    <lineage>
        <taxon>Bacteria</taxon>
        <taxon>Bacillati</taxon>
        <taxon>Actinomycetota</taxon>
        <taxon>Thermoleophilia</taxon>
        <taxon>Solirubrobacterales</taxon>
        <taxon>Conexibacteraceae</taxon>
        <taxon>Conexibacter</taxon>
    </lineage>
</organism>
<proteinExistence type="predicted"/>
<dbReference type="InterPro" id="IPR044855">
    <property type="entry name" value="CoA-Trfase_III_dom3_sf"/>
</dbReference>
<comment type="caution">
    <text evidence="3">The sequence shown here is derived from an EMBL/GenBank/DDBJ whole genome shotgun (WGS) entry which is preliminary data.</text>
</comment>
<reference evidence="3 4" key="1">
    <citation type="submission" date="2020-08" db="EMBL/GenBank/DDBJ databases">
        <title>Genomic Encyclopedia of Archaeal and Bacterial Type Strains, Phase II (KMG-II): from individual species to whole genera.</title>
        <authorList>
            <person name="Goeker M."/>
        </authorList>
    </citation>
    <scope>NUCLEOTIDE SEQUENCE [LARGE SCALE GENOMIC DNA]</scope>
    <source>
        <strain evidence="3 4">DSM 23288</strain>
    </source>
</reference>
<dbReference type="InterPro" id="IPR023606">
    <property type="entry name" value="CoA-Trfase_III_dom_1_sf"/>
</dbReference>
<evidence type="ECO:0000256" key="1">
    <source>
        <dbReference type="ARBA" id="ARBA00022679"/>
    </source>
</evidence>
<dbReference type="GO" id="GO:0008410">
    <property type="term" value="F:CoA-transferase activity"/>
    <property type="evidence" value="ECO:0007669"/>
    <property type="project" value="TreeGrafter"/>
</dbReference>
<dbReference type="Gene3D" id="3.30.1540.10">
    <property type="entry name" value="formyl-coa transferase, domain 3"/>
    <property type="match status" value="1"/>
</dbReference>
<dbReference type="RefSeq" id="WP_183342365.1">
    <property type="nucleotide sequence ID" value="NZ_JACHNU010000002.1"/>
</dbReference>
<evidence type="ECO:0000256" key="2">
    <source>
        <dbReference type="SAM" id="MobiDB-lite"/>
    </source>
</evidence>
<name>A0A840IF61_9ACTN</name>
<keyword evidence="4" id="KW-1185">Reference proteome</keyword>
<accession>A0A840IF61</accession>
<sequence>MSGLALDGVRVLAVEQFGAGPWATLQLADLGADVIKIEDPGSGGDVGRYVPPAQVGEDSLYFEAFNRGKRSVSLDLRSERGRAAFARLVAQSDAVFSNLRGDVAETLGLTYDALKAHNPRIVCCSLSGFGMTGPRRAQGAYDHTIQGLAGWQAITGAPDDEPTKSGLSLVDFCGGLTAAIAMLAGILHAREHGVGCDADLSLFEVALAQLNYLGTWSASREIATARRARGAHASIVPFQNFRTRDGWIVIACPKEHFFRRLCGALDLPQLLDDPRYADFAARGEHREPLVAAIERRLLERPTAAWIELLEAAGVPCGPVNDVAAALRDEQARARGVVGAIEHPTLGTVGHVKSPLRLSSGTAPLRPAPRRGEHTDAVLAELGGLRDDELAALRASGVRG</sequence>
<evidence type="ECO:0000313" key="4">
    <source>
        <dbReference type="Proteomes" id="UP000585272"/>
    </source>
</evidence>
<dbReference type="SUPFAM" id="SSF89796">
    <property type="entry name" value="CoA-transferase family III (CaiB/BaiF)"/>
    <property type="match status" value="1"/>
</dbReference>
<dbReference type="Gene3D" id="3.40.50.10540">
    <property type="entry name" value="Crotonobetainyl-coa:carnitine coa-transferase, domain 1"/>
    <property type="match status" value="1"/>
</dbReference>
<dbReference type="AlphaFoldDB" id="A0A840IF61"/>
<dbReference type="EMBL" id="JACHNU010000002">
    <property type="protein sequence ID" value="MBB4662861.1"/>
    <property type="molecule type" value="Genomic_DNA"/>
</dbReference>
<feature type="region of interest" description="Disordered" evidence="2">
    <location>
        <begin position="352"/>
        <end position="371"/>
    </location>
</feature>
<gene>
    <name evidence="3" type="ORF">BDZ31_002447</name>
</gene>
<dbReference type="InterPro" id="IPR050483">
    <property type="entry name" value="CoA-transferase_III_domain"/>
</dbReference>
<evidence type="ECO:0000313" key="3">
    <source>
        <dbReference type="EMBL" id="MBB4662861.1"/>
    </source>
</evidence>
<dbReference type="Proteomes" id="UP000585272">
    <property type="component" value="Unassembled WGS sequence"/>
</dbReference>
<dbReference type="InterPro" id="IPR003673">
    <property type="entry name" value="CoA-Trfase_fam_III"/>
</dbReference>
<dbReference type="PANTHER" id="PTHR48207">
    <property type="entry name" value="SUCCINATE--HYDROXYMETHYLGLUTARATE COA-TRANSFERASE"/>
    <property type="match status" value="1"/>
</dbReference>
<keyword evidence="1 3" id="KW-0808">Transferase</keyword>
<dbReference type="PANTHER" id="PTHR48207:SF3">
    <property type="entry name" value="SUCCINATE--HYDROXYMETHYLGLUTARATE COA-TRANSFERASE"/>
    <property type="match status" value="1"/>
</dbReference>